<evidence type="ECO:0000313" key="2">
    <source>
        <dbReference type="Proteomes" id="UP000324222"/>
    </source>
</evidence>
<comment type="caution">
    <text evidence="1">The sequence shown here is derived from an EMBL/GenBank/DDBJ whole genome shotgun (WGS) entry which is preliminary data.</text>
</comment>
<organism evidence="1 2">
    <name type="scientific">Portunus trituberculatus</name>
    <name type="common">Swimming crab</name>
    <name type="synonym">Neptunus trituberculatus</name>
    <dbReference type="NCBI Taxonomy" id="210409"/>
    <lineage>
        <taxon>Eukaryota</taxon>
        <taxon>Metazoa</taxon>
        <taxon>Ecdysozoa</taxon>
        <taxon>Arthropoda</taxon>
        <taxon>Crustacea</taxon>
        <taxon>Multicrustacea</taxon>
        <taxon>Malacostraca</taxon>
        <taxon>Eumalacostraca</taxon>
        <taxon>Eucarida</taxon>
        <taxon>Decapoda</taxon>
        <taxon>Pleocyemata</taxon>
        <taxon>Brachyura</taxon>
        <taxon>Eubrachyura</taxon>
        <taxon>Portunoidea</taxon>
        <taxon>Portunidae</taxon>
        <taxon>Portuninae</taxon>
        <taxon>Portunus</taxon>
    </lineage>
</organism>
<name>A0A5B7HQN5_PORTR</name>
<protein>
    <submittedName>
        <fullName evidence="1">Uncharacterized protein</fullName>
    </submittedName>
</protein>
<sequence length="83" mass="8826">MINTSTSVTLPSARCPAPALSGAAPSPHRILRTNHGVADSARLITAPALTVPLYLHLKLNIYSAASTRAIYRPMGGLPRHEEI</sequence>
<dbReference type="Proteomes" id="UP000324222">
    <property type="component" value="Unassembled WGS sequence"/>
</dbReference>
<gene>
    <name evidence="1" type="ORF">E2C01_067937</name>
</gene>
<proteinExistence type="predicted"/>
<accession>A0A5B7HQN5</accession>
<dbReference type="EMBL" id="VSRR010037123">
    <property type="protein sequence ID" value="MPC73602.1"/>
    <property type="molecule type" value="Genomic_DNA"/>
</dbReference>
<dbReference type="AlphaFoldDB" id="A0A5B7HQN5"/>
<reference evidence="1 2" key="1">
    <citation type="submission" date="2019-05" db="EMBL/GenBank/DDBJ databases">
        <title>Another draft genome of Portunus trituberculatus and its Hox gene families provides insights of decapod evolution.</title>
        <authorList>
            <person name="Jeong J.-H."/>
            <person name="Song I."/>
            <person name="Kim S."/>
            <person name="Choi T."/>
            <person name="Kim D."/>
            <person name="Ryu S."/>
            <person name="Kim W."/>
        </authorList>
    </citation>
    <scope>NUCLEOTIDE SEQUENCE [LARGE SCALE GENOMIC DNA]</scope>
    <source>
        <tissue evidence="1">Muscle</tissue>
    </source>
</reference>
<evidence type="ECO:0000313" key="1">
    <source>
        <dbReference type="EMBL" id="MPC73602.1"/>
    </source>
</evidence>
<keyword evidence="2" id="KW-1185">Reference proteome</keyword>